<evidence type="ECO:0000313" key="10">
    <source>
        <dbReference type="Proteomes" id="UP000186917"/>
    </source>
</evidence>
<reference evidence="10" key="1">
    <citation type="submission" date="2017-01" db="EMBL/GenBank/DDBJ databases">
        <authorList>
            <person name="Varghese N."/>
            <person name="Submissions S."/>
        </authorList>
    </citation>
    <scope>NUCLEOTIDE SEQUENCE [LARGE SCALE GENOMIC DNA]</scope>
    <source>
        <strain evidence="10">DSM 21054</strain>
    </source>
</reference>
<accession>A0A173MCA9</accession>
<feature type="domain" description="RagB/SusD" evidence="7">
    <location>
        <begin position="278"/>
        <end position="600"/>
    </location>
</feature>
<keyword evidence="10" id="KW-1185">Reference proteome</keyword>
<organism evidence="9 10">
    <name type="scientific">Filimonas lacunae</name>
    <dbReference type="NCBI Taxonomy" id="477680"/>
    <lineage>
        <taxon>Bacteria</taxon>
        <taxon>Pseudomonadati</taxon>
        <taxon>Bacteroidota</taxon>
        <taxon>Chitinophagia</taxon>
        <taxon>Chitinophagales</taxon>
        <taxon>Chitinophagaceae</taxon>
        <taxon>Filimonas</taxon>
    </lineage>
</organism>
<dbReference type="RefSeq" id="WP_076380198.1">
    <property type="nucleotide sequence ID" value="NZ_AP017422.1"/>
</dbReference>
<gene>
    <name evidence="9" type="ORF">SAMN05421788_105377</name>
</gene>
<evidence type="ECO:0000259" key="8">
    <source>
        <dbReference type="Pfam" id="PF14322"/>
    </source>
</evidence>
<evidence type="ECO:0000256" key="5">
    <source>
        <dbReference type="ARBA" id="ARBA00023237"/>
    </source>
</evidence>
<dbReference type="InterPro" id="IPR012944">
    <property type="entry name" value="SusD_RagB_dom"/>
</dbReference>
<dbReference type="Pfam" id="PF14322">
    <property type="entry name" value="SusD-like_3"/>
    <property type="match status" value="1"/>
</dbReference>
<evidence type="ECO:0000256" key="3">
    <source>
        <dbReference type="ARBA" id="ARBA00022729"/>
    </source>
</evidence>
<dbReference type="GO" id="GO:0009279">
    <property type="term" value="C:cell outer membrane"/>
    <property type="evidence" value="ECO:0007669"/>
    <property type="project" value="UniProtKB-SubCell"/>
</dbReference>
<dbReference type="Pfam" id="PF07980">
    <property type="entry name" value="SusD_RagB"/>
    <property type="match status" value="1"/>
</dbReference>
<evidence type="ECO:0000256" key="1">
    <source>
        <dbReference type="ARBA" id="ARBA00004442"/>
    </source>
</evidence>
<feature type="domain" description="SusD-like N-terminal" evidence="8">
    <location>
        <begin position="103"/>
        <end position="226"/>
    </location>
</feature>
<sequence>MKKSNIIIGSLVGILALAGCNKVMDKTDLKTVPGDLIFNDSAIAKLNLDNIYENNLPTWGGGTGIGDLNGLNGNLSDESYGESKYFEGTITNTDVKDYGTALDKGNNYGKIRTINMFLRDMNASPLEQYTINTYNAQALFFRAWRYFDLVRIYGGVPLVLTPLEAVGNEAKMDALLPRNTTAECIKQIVSDLDTAIKYLPGKYTATSDWGRITSGAAAAFKGRVLLTYASPQFNPNDLQERWQAAYDANLQAKTLLDANGFGLFASYNDMWFTEVNNPEAVMVTGYNTATGDQTKKNNSYDNSTRPSYLGTGGGSNQPSWELVKAYPMKDGKAPGASATYTYSDQLFYKNRDPRFNSTIGYNGSTWSINGITTYRLWTYFYKNSNNATVTSENKASNTGFYLKKAITTSGTASTAQYAGTDWMEIRYAEVLLNLAESAVGINKLGTSDEGYAGLVAIRKRAGIEAGDGFYGLTSGLDRAGLFSAILYERQIEQAFEGKRFWDLRRWKLIESTLNGKRRNKMVITLKTGAGIPTFTELADPNSANYRDKLNLDDMYTNYFTLAPASLDTKYAINWQSTYYFFPIPQDAINNNPNLVQNNNWGGNFNPLQ</sequence>
<name>A0A173MCA9_9BACT</name>
<dbReference type="InterPro" id="IPR011990">
    <property type="entry name" value="TPR-like_helical_dom_sf"/>
</dbReference>
<evidence type="ECO:0000259" key="7">
    <source>
        <dbReference type="Pfam" id="PF07980"/>
    </source>
</evidence>
<proteinExistence type="inferred from homology"/>
<feature type="compositionally biased region" description="Polar residues" evidence="6">
    <location>
        <begin position="292"/>
        <end position="306"/>
    </location>
</feature>
<dbReference type="STRING" id="477680.SAMN05421788_105377"/>
<keyword evidence="3" id="KW-0732">Signal</keyword>
<dbReference type="InterPro" id="IPR033985">
    <property type="entry name" value="SusD-like_N"/>
</dbReference>
<dbReference type="EMBL" id="FTOR01000005">
    <property type="protein sequence ID" value="SIT22835.1"/>
    <property type="molecule type" value="Genomic_DNA"/>
</dbReference>
<dbReference type="SUPFAM" id="SSF48452">
    <property type="entry name" value="TPR-like"/>
    <property type="match status" value="1"/>
</dbReference>
<evidence type="ECO:0000256" key="2">
    <source>
        <dbReference type="ARBA" id="ARBA00006275"/>
    </source>
</evidence>
<feature type="region of interest" description="Disordered" evidence="6">
    <location>
        <begin position="292"/>
        <end position="315"/>
    </location>
</feature>
<dbReference type="Gene3D" id="1.25.40.390">
    <property type="match status" value="1"/>
</dbReference>
<evidence type="ECO:0000313" key="9">
    <source>
        <dbReference type="EMBL" id="SIT22835.1"/>
    </source>
</evidence>
<dbReference type="OrthoDB" id="5694214at2"/>
<comment type="similarity">
    <text evidence="2">Belongs to the SusD family.</text>
</comment>
<evidence type="ECO:0000256" key="6">
    <source>
        <dbReference type="SAM" id="MobiDB-lite"/>
    </source>
</evidence>
<keyword evidence="4" id="KW-0472">Membrane</keyword>
<protein>
    <submittedName>
        <fullName evidence="9">Starch-binding associating with outer membrane</fullName>
    </submittedName>
</protein>
<dbReference type="AlphaFoldDB" id="A0A173MCA9"/>
<dbReference type="Proteomes" id="UP000186917">
    <property type="component" value="Unassembled WGS sequence"/>
</dbReference>
<dbReference type="PROSITE" id="PS51257">
    <property type="entry name" value="PROKAR_LIPOPROTEIN"/>
    <property type="match status" value="1"/>
</dbReference>
<dbReference type="KEGG" id="fln:FLA_1173"/>
<comment type="subcellular location">
    <subcellularLocation>
        <location evidence="1">Cell outer membrane</location>
    </subcellularLocation>
</comment>
<evidence type="ECO:0000256" key="4">
    <source>
        <dbReference type="ARBA" id="ARBA00023136"/>
    </source>
</evidence>
<keyword evidence="5" id="KW-0998">Cell outer membrane</keyword>